<proteinExistence type="predicted"/>
<evidence type="ECO:0000313" key="1">
    <source>
        <dbReference type="EMBL" id="GAH01378.1"/>
    </source>
</evidence>
<dbReference type="InterPro" id="IPR012340">
    <property type="entry name" value="NA-bd_OB-fold"/>
</dbReference>
<name>X1DYA6_9ZZZZ</name>
<gene>
    <name evidence="1" type="ORF">S01H4_45722</name>
</gene>
<organism evidence="1">
    <name type="scientific">marine sediment metagenome</name>
    <dbReference type="NCBI Taxonomy" id="412755"/>
    <lineage>
        <taxon>unclassified sequences</taxon>
        <taxon>metagenomes</taxon>
        <taxon>ecological metagenomes</taxon>
    </lineage>
</organism>
<accession>X1DYA6</accession>
<comment type="caution">
    <text evidence="1">The sequence shown here is derived from an EMBL/GenBank/DDBJ whole genome shotgun (WGS) entry which is preliminary data.</text>
</comment>
<dbReference type="SUPFAM" id="SSF50249">
    <property type="entry name" value="Nucleic acid-binding proteins"/>
    <property type="match status" value="1"/>
</dbReference>
<evidence type="ECO:0008006" key="2">
    <source>
        <dbReference type="Google" id="ProtNLM"/>
    </source>
</evidence>
<reference evidence="1" key="1">
    <citation type="journal article" date="2014" name="Front. Microbiol.">
        <title>High frequency of phylogenetically diverse reductive dehalogenase-homologous genes in deep subseafloor sedimentary metagenomes.</title>
        <authorList>
            <person name="Kawai M."/>
            <person name="Futagami T."/>
            <person name="Toyoda A."/>
            <person name="Takaki Y."/>
            <person name="Nishi S."/>
            <person name="Hori S."/>
            <person name="Arai W."/>
            <person name="Tsubouchi T."/>
            <person name="Morono Y."/>
            <person name="Uchiyama I."/>
            <person name="Ito T."/>
            <person name="Fujiyama A."/>
            <person name="Inagaki F."/>
            <person name="Takami H."/>
        </authorList>
    </citation>
    <scope>NUCLEOTIDE SEQUENCE</scope>
    <source>
        <strain evidence="1">Expedition CK06-06</strain>
    </source>
</reference>
<feature type="non-terminal residue" evidence="1">
    <location>
        <position position="68"/>
    </location>
</feature>
<dbReference type="EMBL" id="BART01025477">
    <property type="protein sequence ID" value="GAH01378.1"/>
    <property type="molecule type" value="Genomic_DNA"/>
</dbReference>
<sequence length="68" mass="7646">MGYEEREPIEATVAELKPRMKNVTISFKVISIGEQREIESRRDGSSHRVCDITVGDASGIVQVPLWDD</sequence>
<protein>
    <recommendedName>
        <fullName evidence="2">OB domain-containing protein</fullName>
    </recommendedName>
</protein>
<dbReference type="Gene3D" id="2.40.50.140">
    <property type="entry name" value="Nucleic acid-binding proteins"/>
    <property type="match status" value="1"/>
</dbReference>
<dbReference type="AlphaFoldDB" id="X1DYA6"/>